<protein>
    <submittedName>
        <fullName evidence="1">Uncharacterized protein</fullName>
    </submittedName>
</protein>
<evidence type="ECO:0000313" key="2">
    <source>
        <dbReference type="Proteomes" id="UP000278180"/>
    </source>
</evidence>
<dbReference type="EMBL" id="RBTE01000202">
    <property type="protein sequence ID" value="RMT30014.1"/>
    <property type="molecule type" value="Genomic_DNA"/>
</dbReference>
<sequence>MVLVANTAAQRIGLLEQPSKLVVLERQLVAIGQGQPGHVAGVVDLDDVVIATVVAARGDAMVLVVVNLQLASQYIGDPRSTGLAVVAEVEMLTIAGLVFDDTRLAVDDFPAVLAGQAQCVAVAGHDAIGVTETAH</sequence>
<dbReference type="AlphaFoldDB" id="A0A3M5K3M3"/>
<dbReference type="Proteomes" id="UP000278180">
    <property type="component" value="Unassembled WGS sequence"/>
</dbReference>
<reference evidence="1 2" key="1">
    <citation type="submission" date="2018-08" db="EMBL/GenBank/DDBJ databases">
        <title>Recombination of ecologically and evolutionarily significant loci maintains genetic cohesion in the Pseudomonas syringae species complex.</title>
        <authorList>
            <person name="Dillon M."/>
            <person name="Thakur S."/>
            <person name="Almeida R.N.D."/>
            <person name="Weir B.S."/>
            <person name="Guttman D.S."/>
        </authorList>
    </citation>
    <scope>NUCLEOTIDE SEQUENCE [LARGE SCALE GENOMIC DNA]</scope>
    <source>
        <strain evidence="1 2">ICMP 13684</strain>
    </source>
</reference>
<accession>A0A3M5K3M3</accession>
<gene>
    <name evidence="1" type="ORF">ALP51_200004</name>
</gene>
<evidence type="ECO:0000313" key="1">
    <source>
        <dbReference type="EMBL" id="RMT30014.1"/>
    </source>
</evidence>
<comment type="caution">
    <text evidence="1">The sequence shown here is derived from an EMBL/GenBank/DDBJ whole genome shotgun (WGS) entry which is preliminary data.</text>
</comment>
<organism evidence="1 2">
    <name type="scientific">Pseudomonas savastanoi</name>
    <name type="common">Pseudomonas syringae pv. savastanoi</name>
    <dbReference type="NCBI Taxonomy" id="29438"/>
    <lineage>
        <taxon>Bacteria</taxon>
        <taxon>Pseudomonadati</taxon>
        <taxon>Pseudomonadota</taxon>
        <taxon>Gammaproteobacteria</taxon>
        <taxon>Pseudomonadales</taxon>
        <taxon>Pseudomonadaceae</taxon>
        <taxon>Pseudomonas</taxon>
    </lineage>
</organism>
<proteinExistence type="predicted"/>
<name>A0A3M5K3M3_PSESS</name>